<organism evidence="1 2">
    <name type="scientific">Linnemannia elongata AG-77</name>
    <dbReference type="NCBI Taxonomy" id="1314771"/>
    <lineage>
        <taxon>Eukaryota</taxon>
        <taxon>Fungi</taxon>
        <taxon>Fungi incertae sedis</taxon>
        <taxon>Mucoromycota</taxon>
        <taxon>Mortierellomycotina</taxon>
        <taxon>Mortierellomycetes</taxon>
        <taxon>Mortierellales</taxon>
        <taxon>Mortierellaceae</taxon>
        <taxon>Linnemannia</taxon>
    </lineage>
</organism>
<name>A0A197JH89_9FUNG</name>
<proteinExistence type="predicted"/>
<reference evidence="1 2" key="1">
    <citation type="submission" date="2016-05" db="EMBL/GenBank/DDBJ databases">
        <title>Genome sequencing reveals origins of a unique bacterial endosymbiosis in the earliest lineages of terrestrial Fungi.</title>
        <authorList>
            <consortium name="DOE Joint Genome Institute"/>
            <person name="Uehling J."/>
            <person name="Gryganskyi A."/>
            <person name="Hameed K."/>
            <person name="Tschaplinski T."/>
            <person name="Misztal P."/>
            <person name="Wu S."/>
            <person name="Desiro A."/>
            <person name="Vande Pol N."/>
            <person name="Du Z.-Y."/>
            <person name="Zienkiewicz A."/>
            <person name="Zienkiewicz K."/>
            <person name="Morin E."/>
            <person name="Tisserant E."/>
            <person name="Splivallo R."/>
            <person name="Hainaut M."/>
            <person name="Henrissat B."/>
            <person name="Ohm R."/>
            <person name="Kuo A."/>
            <person name="Yan J."/>
            <person name="Lipzen A."/>
            <person name="Nolan M."/>
            <person name="Labutti K."/>
            <person name="Barry K."/>
            <person name="Goldstein A."/>
            <person name="Labbe J."/>
            <person name="Schadt C."/>
            <person name="Tuskan G."/>
            <person name="Grigoriev I."/>
            <person name="Martin F."/>
            <person name="Vilgalys R."/>
            <person name="Bonito G."/>
        </authorList>
    </citation>
    <scope>NUCLEOTIDE SEQUENCE [LARGE SCALE GENOMIC DNA]</scope>
    <source>
        <strain evidence="1 2">AG-77</strain>
    </source>
</reference>
<dbReference type="OrthoDB" id="2449149at2759"/>
<feature type="non-terminal residue" evidence="1">
    <location>
        <position position="325"/>
    </location>
</feature>
<evidence type="ECO:0000313" key="2">
    <source>
        <dbReference type="Proteomes" id="UP000078512"/>
    </source>
</evidence>
<dbReference type="AlphaFoldDB" id="A0A197JH89"/>
<protein>
    <submittedName>
        <fullName evidence="1">Uncharacterized protein</fullName>
    </submittedName>
</protein>
<dbReference type="Proteomes" id="UP000078512">
    <property type="component" value="Unassembled WGS sequence"/>
</dbReference>
<sequence length="325" mass="35786">MAGAVVASPRSNSNAPHALHSIQVFIYCIYTDSLPTKTANYDFDKPSDNPVDSHWIIHSTPILYSTLLYIHLFFVSNLHEPLSSPQLPFIPTLNSHIQFTDSAKTNCRMGVHGLPSEIASANGRIPSVIKDKPVHIDVNGAYFRLIKARTFSVVEKYASSVARAAAVNHPSMQETPSAPLTASEQTDITATEQIETVDPDSLLTLNAELLEQANTHFSLADKLSQLAYDAAGPLSVVVTKEGKVEDGDHRRSMAESTILHWDGLPSLQKQKEHQRRQDRQVKDMDVLRSTTTQARIVGGSRRKAAYKKAKNVYRPPLGVIGEIIA</sequence>
<dbReference type="EMBL" id="KV442107">
    <property type="protein sequence ID" value="OAQ23871.1"/>
    <property type="molecule type" value="Genomic_DNA"/>
</dbReference>
<gene>
    <name evidence="1" type="ORF">K457DRAFT_24645</name>
</gene>
<evidence type="ECO:0000313" key="1">
    <source>
        <dbReference type="EMBL" id="OAQ23871.1"/>
    </source>
</evidence>
<keyword evidence="2" id="KW-1185">Reference proteome</keyword>
<accession>A0A197JH89</accession>